<feature type="domain" description="ABC transporter substrate-binding protein PnrA-like" evidence="8">
    <location>
        <begin position="52"/>
        <end position="356"/>
    </location>
</feature>
<reference evidence="9 10" key="1">
    <citation type="submission" date="2022-11" db="EMBL/GenBank/DDBJ databases">
        <authorList>
            <person name="Caiyu Z."/>
        </authorList>
    </citation>
    <scope>NUCLEOTIDE SEQUENCE [LARGE SCALE GENOMIC DNA]</scope>
    <source>
        <strain evidence="9 10">YR-4</strain>
    </source>
</reference>
<dbReference type="PANTHER" id="PTHR34296">
    <property type="entry name" value="TRANSCRIPTIONAL ACTIVATOR PROTEIN MED"/>
    <property type="match status" value="1"/>
</dbReference>
<sequence length="375" mass="39398">MKFGKRLLSAILVLAMSLTFVLTGCSSEESQGSAAASGSTAQSGTEKAGKKLNVAILLNGTLGDKAFFDSAANGAKMMESELGCTTKVIEMTADETKWLPALTDASENPDYDIIIVGTWQMAEKLAQIAAQYPDKKYIIFDSSVDYKDGKCKNVYSIEYKQNECSYLAGVAGALSTKTGKIGFVGGMENTVINDFLVGYIQGAKAANPNIKVLTSYVGNFTDTAHAKELTLAQINQGADVVFQAASNAGLGVIDGCTAKGKFVIGVDSDQALAFQSSDPAKANAVLTSALKRVDISITKAVKEAQAGTLKFGEAETLGLADNCVGLGTYNKGVSKDVQDKVTEFAEKIKSGSIKVDTAFGKSTSEIEAVKKSVRP</sequence>
<evidence type="ECO:0000256" key="7">
    <source>
        <dbReference type="SAM" id="SignalP"/>
    </source>
</evidence>
<dbReference type="Pfam" id="PF02608">
    <property type="entry name" value="Bmp"/>
    <property type="match status" value="1"/>
</dbReference>
<keyword evidence="3" id="KW-1003">Cell membrane</keyword>
<dbReference type="PANTHER" id="PTHR34296:SF2">
    <property type="entry name" value="ABC TRANSPORTER GUANOSINE-BINDING PROTEIN NUPN"/>
    <property type="match status" value="1"/>
</dbReference>
<dbReference type="CDD" id="cd19964">
    <property type="entry name" value="PBP1_BMP-like"/>
    <property type="match status" value="1"/>
</dbReference>
<comment type="caution">
    <text evidence="9">The sequence shown here is derived from an EMBL/GenBank/DDBJ whole genome shotgun (WGS) entry which is preliminary data.</text>
</comment>
<protein>
    <submittedName>
        <fullName evidence="9">BMP family ABC transporter substrate-binding protein</fullName>
    </submittedName>
</protein>
<evidence type="ECO:0000256" key="6">
    <source>
        <dbReference type="ARBA" id="ARBA00023288"/>
    </source>
</evidence>
<gene>
    <name evidence="9" type="ORF">OUY18_04040</name>
</gene>
<feature type="chain" id="PRO_5045209648" evidence="7">
    <location>
        <begin position="25"/>
        <end position="375"/>
    </location>
</feature>
<keyword evidence="6" id="KW-0449">Lipoprotein</keyword>
<evidence type="ECO:0000256" key="3">
    <source>
        <dbReference type="ARBA" id="ARBA00022475"/>
    </source>
</evidence>
<organism evidence="9 10">
    <name type="scientific">Caproiciproducens galactitolivorans</name>
    <dbReference type="NCBI Taxonomy" id="642589"/>
    <lineage>
        <taxon>Bacteria</taxon>
        <taxon>Bacillati</taxon>
        <taxon>Bacillota</taxon>
        <taxon>Clostridia</taxon>
        <taxon>Eubacteriales</taxon>
        <taxon>Acutalibacteraceae</taxon>
        <taxon>Caproiciproducens</taxon>
    </lineage>
</organism>
<accession>A0ABT4BSX9</accession>
<dbReference type="Gene3D" id="3.40.50.2300">
    <property type="match status" value="2"/>
</dbReference>
<dbReference type="InterPro" id="IPR028082">
    <property type="entry name" value="Peripla_BP_I"/>
</dbReference>
<dbReference type="InterPro" id="IPR050957">
    <property type="entry name" value="BMP_lipoprotein"/>
</dbReference>
<keyword evidence="4 7" id="KW-0732">Signal</keyword>
<evidence type="ECO:0000256" key="4">
    <source>
        <dbReference type="ARBA" id="ARBA00022729"/>
    </source>
</evidence>
<keyword evidence="5" id="KW-0472">Membrane</keyword>
<dbReference type="RefSeq" id="WP_268057435.1">
    <property type="nucleotide sequence ID" value="NZ_JAPOHA010000003.1"/>
</dbReference>
<evidence type="ECO:0000259" key="8">
    <source>
        <dbReference type="Pfam" id="PF02608"/>
    </source>
</evidence>
<evidence type="ECO:0000313" key="10">
    <source>
        <dbReference type="Proteomes" id="UP001082703"/>
    </source>
</evidence>
<feature type="signal peptide" evidence="7">
    <location>
        <begin position="1"/>
        <end position="24"/>
    </location>
</feature>
<dbReference type="PROSITE" id="PS51257">
    <property type="entry name" value="PROKAR_LIPOPROTEIN"/>
    <property type="match status" value="1"/>
</dbReference>
<comment type="similarity">
    <text evidence="2">Belongs to the BMP lipoprotein family.</text>
</comment>
<name>A0ABT4BSX9_9FIRM</name>
<dbReference type="Proteomes" id="UP001082703">
    <property type="component" value="Unassembled WGS sequence"/>
</dbReference>
<dbReference type="InterPro" id="IPR003760">
    <property type="entry name" value="PnrA-like"/>
</dbReference>
<evidence type="ECO:0000256" key="2">
    <source>
        <dbReference type="ARBA" id="ARBA00008610"/>
    </source>
</evidence>
<evidence type="ECO:0000256" key="1">
    <source>
        <dbReference type="ARBA" id="ARBA00004193"/>
    </source>
</evidence>
<dbReference type="SUPFAM" id="SSF53822">
    <property type="entry name" value="Periplasmic binding protein-like I"/>
    <property type="match status" value="1"/>
</dbReference>
<keyword evidence="10" id="KW-1185">Reference proteome</keyword>
<dbReference type="EMBL" id="JAPOHA010000003">
    <property type="protein sequence ID" value="MCY1713425.1"/>
    <property type="molecule type" value="Genomic_DNA"/>
</dbReference>
<evidence type="ECO:0000256" key="5">
    <source>
        <dbReference type="ARBA" id="ARBA00023136"/>
    </source>
</evidence>
<evidence type="ECO:0000313" key="9">
    <source>
        <dbReference type="EMBL" id="MCY1713425.1"/>
    </source>
</evidence>
<proteinExistence type="inferred from homology"/>
<comment type="subcellular location">
    <subcellularLocation>
        <location evidence="1">Cell membrane</location>
        <topology evidence="1">Lipid-anchor</topology>
    </subcellularLocation>
</comment>